<sequence>MSSISSSPVPWQVAETVTDSASEHNSANDSGSITDFRDTLSGRSESCLMTEPLVEKSKHRCLVKV</sequence>
<organism evidence="2 3">
    <name type="scientific">Choiromyces venosus 120613-1</name>
    <dbReference type="NCBI Taxonomy" id="1336337"/>
    <lineage>
        <taxon>Eukaryota</taxon>
        <taxon>Fungi</taxon>
        <taxon>Dikarya</taxon>
        <taxon>Ascomycota</taxon>
        <taxon>Pezizomycotina</taxon>
        <taxon>Pezizomycetes</taxon>
        <taxon>Pezizales</taxon>
        <taxon>Tuberaceae</taxon>
        <taxon>Choiromyces</taxon>
    </lineage>
</organism>
<dbReference type="AlphaFoldDB" id="A0A3N4JDK5"/>
<feature type="region of interest" description="Disordered" evidence="1">
    <location>
        <begin position="1"/>
        <end position="37"/>
    </location>
</feature>
<evidence type="ECO:0000313" key="2">
    <source>
        <dbReference type="EMBL" id="RPA96349.1"/>
    </source>
</evidence>
<dbReference type="Proteomes" id="UP000276215">
    <property type="component" value="Unassembled WGS sequence"/>
</dbReference>
<feature type="compositionally biased region" description="Polar residues" evidence="1">
    <location>
        <begin position="1"/>
        <end position="33"/>
    </location>
</feature>
<dbReference type="EMBL" id="ML120415">
    <property type="protein sequence ID" value="RPA96349.1"/>
    <property type="molecule type" value="Genomic_DNA"/>
</dbReference>
<reference evidence="2 3" key="1">
    <citation type="journal article" date="2018" name="Nat. Ecol. Evol.">
        <title>Pezizomycetes genomes reveal the molecular basis of ectomycorrhizal truffle lifestyle.</title>
        <authorList>
            <person name="Murat C."/>
            <person name="Payen T."/>
            <person name="Noel B."/>
            <person name="Kuo A."/>
            <person name="Morin E."/>
            <person name="Chen J."/>
            <person name="Kohler A."/>
            <person name="Krizsan K."/>
            <person name="Balestrini R."/>
            <person name="Da Silva C."/>
            <person name="Montanini B."/>
            <person name="Hainaut M."/>
            <person name="Levati E."/>
            <person name="Barry K.W."/>
            <person name="Belfiori B."/>
            <person name="Cichocki N."/>
            <person name="Clum A."/>
            <person name="Dockter R.B."/>
            <person name="Fauchery L."/>
            <person name="Guy J."/>
            <person name="Iotti M."/>
            <person name="Le Tacon F."/>
            <person name="Lindquist E.A."/>
            <person name="Lipzen A."/>
            <person name="Malagnac F."/>
            <person name="Mello A."/>
            <person name="Molinier V."/>
            <person name="Miyauchi S."/>
            <person name="Poulain J."/>
            <person name="Riccioni C."/>
            <person name="Rubini A."/>
            <person name="Sitrit Y."/>
            <person name="Splivallo R."/>
            <person name="Traeger S."/>
            <person name="Wang M."/>
            <person name="Zifcakova L."/>
            <person name="Wipf D."/>
            <person name="Zambonelli A."/>
            <person name="Paolocci F."/>
            <person name="Nowrousian M."/>
            <person name="Ottonello S."/>
            <person name="Baldrian P."/>
            <person name="Spatafora J.W."/>
            <person name="Henrissat B."/>
            <person name="Nagy L.G."/>
            <person name="Aury J.M."/>
            <person name="Wincker P."/>
            <person name="Grigoriev I.V."/>
            <person name="Bonfante P."/>
            <person name="Martin F.M."/>
        </authorList>
    </citation>
    <scope>NUCLEOTIDE SEQUENCE [LARGE SCALE GENOMIC DNA]</scope>
    <source>
        <strain evidence="2 3">120613-1</strain>
    </source>
</reference>
<gene>
    <name evidence="2" type="ORF">L873DRAFT_1811485</name>
</gene>
<evidence type="ECO:0000256" key="1">
    <source>
        <dbReference type="SAM" id="MobiDB-lite"/>
    </source>
</evidence>
<accession>A0A3N4JDK5</accession>
<keyword evidence="3" id="KW-1185">Reference proteome</keyword>
<protein>
    <submittedName>
        <fullName evidence="2">Uncharacterized protein</fullName>
    </submittedName>
</protein>
<proteinExistence type="predicted"/>
<evidence type="ECO:0000313" key="3">
    <source>
        <dbReference type="Proteomes" id="UP000276215"/>
    </source>
</evidence>
<dbReference type="OrthoDB" id="5458247at2759"/>
<feature type="non-terminal residue" evidence="2">
    <location>
        <position position="65"/>
    </location>
</feature>
<name>A0A3N4JDK5_9PEZI</name>